<proteinExistence type="predicted"/>
<comment type="caution">
    <text evidence="1">The sequence shown here is derived from an EMBL/GenBank/DDBJ whole genome shotgun (WGS) entry which is preliminary data.</text>
</comment>
<keyword evidence="2" id="KW-1185">Reference proteome</keyword>
<organism evidence="1 2">
    <name type="scientific">Achlya hypogyna</name>
    <name type="common">Oomycete</name>
    <name type="synonym">Protoachlya hypogyna</name>
    <dbReference type="NCBI Taxonomy" id="1202772"/>
    <lineage>
        <taxon>Eukaryota</taxon>
        <taxon>Sar</taxon>
        <taxon>Stramenopiles</taxon>
        <taxon>Oomycota</taxon>
        <taxon>Saprolegniomycetes</taxon>
        <taxon>Saprolegniales</taxon>
        <taxon>Achlyaceae</taxon>
        <taxon>Achlya</taxon>
    </lineage>
</organism>
<dbReference type="SUPFAM" id="SSF53756">
    <property type="entry name" value="UDP-Glycosyltransferase/glycogen phosphorylase"/>
    <property type="match status" value="1"/>
</dbReference>
<dbReference type="EMBL" id="JNBR01001734">
    <property type="protein sequence ID" value="OQR85272.1"/>
    <property type="molecule type" value="Genomic_DNA"/>
</dbReference>
<dbReference type="STRING" id="1202772.A0A1V9YHS9"/>
<name>A0A1V9YHS9_ACHHY</name>
<dbReference type="OrthoDB" id="72938at2759"/>
<protein>
    <submittedName>
        <fullName evidence="1">Uncharacterized protein</fullName>
    </submittedName>
</protein>
<dbReference type="AlphaFoldDB" id="A0A1V9YHS9"/>
<sequence length="239" mass="26569">MRSQPKSSVTEGEITLTEPGSYFSTVEALNVHRKPVSSPLTLRIERVLSPKPHHAPPRRHSTLFALPRAHLARAQERTLCFVARTKLLDGQKRIWLRHINDLRLHPTTKYYFHLKVNSQFLQKPAIVAITVTQPWLSSPATLHLPGTTLCPRRRRPSHFAAFHPSVRSNVDARHRYVAAPGVDSDLFAPAAHSLPAVNAKCLVVGYLGRIVADKSLGLLASAIELLTTTANSTQENKGR</sequence>
<reference evidence="1 2" key="1">
    <citation type="journal article" date="2014" name="Genome Biol. Evol.">
        <title>The secreted proteins of Achlya hypogyna and Thraustotheca clavata identify the ancestral oomycete secretome and reveal gene acquisitions by horizontal gene transfer.</title>
        <authorList>
            <person name="Misner I."/>
            <person name="Blouin N."/>
            <person name="Leonard G."/>
            <person name="Richards T.A."/>
            <person name="Lane C.E."/>
        </authorList>
    </citation>
    <scope>NUCLEOTIDE SEQUENCE [LARGE SCALE GENOMIC DNA]</scope>
    <source>
        <strain evidence="1 2">ATCC 48635</strain>
    </source>
</reference>
<dbReference type="Proteomes" id="UP000243579">
    <property type="component" value="Unassembled WGS sequence"/>
</dbReference>
<evidence type="ECO:0000313" key="2">
    <source>
        <dbReference type="Proteomes" id="UP000243579"/>
    </source>
</evidence>
<gene>
    <name evidence="1" type="ORF">ACHHYP_12015</name>
</gene>
<evidence type="ECO:0000313" key="1">
    <source>
        <dbReference type="EMBL" id="OQR85272.1"/>
    </source>
</evidence>
<accession>A0A1V9YHS9</accession>